<dbReference type="AlphaFoldDB" id="A0AAD8A5I0"/>
<protein>
    <submittedName>
        <fullName evidence="1">Uncharacterized protein</fullName>
    </submittedName>
</protein>
<sequence length="77" mass="8814">IAFQQWIESTNFLLNLHYQDSPGTLFYVINIFELNFEMLINGMSEDKLLLPRTSSSSNIALSLTCTAFYCSENCFFG</sequence>
<keyword evidence="2" id="KW-1185">Reference proteome</keyword>
<gene>
    <name evidence="1" type="ORF">L9F63_015630</name>
</gene>
<organism evidence="1 2">
    <name type="scientific">Diploptera punctata</name>
    <name type="common">Pacific beetle cockroach</name>
    <dbReference type="NCBI Taxonomy" id="6984"/>
    <lineage>
        <taxon>Eukaryota</taxon>
        <taxon>Metazoa</taxon>
        <taxon>Ecdysozoa</taxon>
        <taxon>Arthropoda</taxon>
        <taxon>Hexapoda</taxon>
        <taxon>Insecta</taxon>
        <taxon>Pterygota</taxon>
        <taxon>Neoptera</taxon>
        <taxon>Polyneoptera</taxon>
        <taxon>Dictyoptera</taxon>
        <taxon>Blattodea</taxon>
        <taxon>Blaberoidea</taxon>
        <taxon>Blaberidae</taxon>
        <taxon>Diplopterinae</taxon>
        <taxon>Diploptera</taxon>
    </lineage>
</organism>
<evidence type="ECO:0000313" key="1">
    <source>
        <dbReference type="EMBL" id="KAJ9592713.1"/>
    </source>
</evidence>
<feature type="non-terminal residue" evidence="1">
    <location>
        <position position="1"/>
    </location>
</feature>
<evidence type="ECO:0000313" key="2">
    <source>
        <dbReference type="Proteomes" id="UP001233999"/>
    </source>
</evidence>
<reference evidence="1" key="2">
    <citation type="submission" date="2023-05" db="EMBL/GenBank/DDBJ databases">
        <authorList>
            <person name="Fouks B."/>
        </authorList>
    </citation>
    <scope>NUCLEOTIDE SEQUENCE</scope>
    <source>
        <strain evidence="1">Stay&amp;Tobe</strain>
        <tissue evidence="1">Testes</tissue>
    </source>
</reference>
<feature type="non-terminal residue" evidence="1">
    <location>
        <position position="77"/>
    </location>
</feature>
<dbReference type="EMBL" id="JASPKZ010003813">
    <property type="protein sequence ID" value="KAJ9592713.1"/>
    <property type="molecule type" value="Genomic_DNA"/>
</dbReference>
<reference evidence="1" key="1">
    <citation type="journal article" date="2023" name="IScience">
        <title>Live-bearing cockroach genome reveals convergent evolutionary mechanisms linked to viviparity in insects and beyond.</title>
        <authorList>
            <person name="Fouks B."/>
            <person name="Harrison M.C."/>
            <person name="Mikhailova A.A."/>
            <person name="Marchal E."/>
            <person name="English S."/>
            <person name="Carruthers M."/>
            <person name="Jennings E.C."/>
            <person name="Chiamaka E.L."/>
            <person name="Frigard R.A."/>
            <person name="Pippel M."/>
            <person name="Attardo G.M."/>
            <person name="Benoit J.B."/>
            <person name="Bornberg-Bauer E."/>
            <person name="Tobe S.S."/>
        </authorList>
    </citation>
    <scope>NUCLEOTIDE SEQUENCE</scope>
    <source>
        <strain evidence="1">Stay&amp;Tobe</strain>
    </source>
</reference>
<dbReference type="Proteomes" id="UP001233999">
    <property type="component" value="Unassembled WGS sequence"/>
</dbReference>
<comment type="caution">
    <text evidence="1">The sequence shown here is derived from an EMBL/GenBank/DDBJ whole genome shotgun (WGS) entry which is preliminary data.</text>
</comment>
<proteinExistence type="predicted"/>
<name>A0AAD8A5I0_DIPPU</name>
<accession>A0AAD8A5I0</accession>